<evidence type="ECO:0000313" key="2">
    <source>
        <dbReference type="EMBL" id="RDC43044.1"/>
    </source>
</evidence>
<dbReference type="AlphaFoldDB" id="A0A369NZY5"/>
<dbReference type="RefSeq" id="WP_114549393.1">
    <property type="nucleotide sequence ID" value="NZ_PPUT01000023.1"/>
</dbReference>
<name>A0A369NZY5_9ACTN</name>
<protein>
    <submittedName>
        <fullName evidence="2">Uncharacterized protein</fullName>
    </submittedName>
</protein>
<sequence>MKKIIASLAVFLVAAVVVVGAVGMTRPDVLAVRPVTAEAPCPVVGCASGACHGFDDVPEPDGVTEMTCPEAGCVSVECHAWEALTGRYHQASDASLNLWILMPVALVVALVALVKKGGRP</sequence>
<evidence type="ECO:0000313" key="3">
    <source>
        <dbReference type="Proteomes" id="UP000253805"/>
    </source>
</evidence>
<keyword evidence="1" id="KW-1133">Transmembrane helix</keyword>
<accession>A0A369NZY5</accession>
<comment type="caution">
    <text evidence="2">The sequence shown here is derived from an EMBL/GenBank/DDBJ whole genome shotgun (WGS) entry which is preliminary data.</text>
</comment>
<proteinExistence type="predicted"/>
<organism evidence="2 3">
    <name type="scientific">Adlercreutzia equolifaciens subsp. celatus</name>
    <dbReference type="NCBI Taxonomy" id="394340"/>
    <lineage>
        <taxon>Bacteria</taxon>
        <taxon>Bacillati</taxon>
        <taxon>Actinomycetota</taxon>
        <taxon>Coriobacteriia</taxon>
        <taxon>Eggerthellales</taxon>
        <taxon>Eggerthellaceae</taxon>
        <taxon>Adlercreutzia</taxon>
    </lineage>
</organism>
<dbReference type="EMBL" id="PPUT01000023">
    <property type="protein sequence ID" value="RDC43044.1"/>
    <property type="molecule type" value="Genomic_DNA"/>
</dbReference>
<reference evidence="2 3" key="1">
    <citation type="journal article" date="2018" name="Elife">
        <title>Discovery and characterization of a prevalent human gut bacterial enzyme sufficient for the inactivation of a family of plant toxins.</title>
        <authorList>
            <person name="Koppel N."/>
            <person name="Bisanz J.E."/>
            <person name="Pandelia M.E."/>
            <person name="Turnbaugh P.J."/>
            <person name="Balskus E.P."/>
        </authorList>
    </citation>
    <scope>NUCLEOTIDE SEQUENCE [LARGE SCALE GENOMIC DNA]</scope>
    <source>
        <strain evidence="2 3">OB21 GAM 11</strain>
    </source>
</reference>
<evidence type="ECO:0000256" key="1">
    <source>
        <dbReference type="SAM" id="Phobius"/>
    </source>
</evidence>
<feature type="transmembrane region" description="Helical" evidence="1">
    <location>
        <begin position="96"/>
        <end position="114"/>
    </location>
</feature>
<keyword evidence="1" id="KW-0812">Transmembrane</keyword>
<gene>
    <name evidence="2" type="ORF">C1850_08755</name>
</gene>
<keyword evidence="1" id="KW-0472">Membrane</keyword>
<dbReference type="Proteomes" id="UP000253805">
    <property type="component" value="Unassembled WGS sequence"/>
</dbReference>